<proteinExistence type="predicted"/>
<evidence type="ECO:0000313" key="2">
    <source>
        <dbReference type="EMBL" id="MEN3748287.1"/>
    </source>
</evidence>
<reference evidence="2 3" key="1">
    <citation type="submission" date="2024-05" db="EMBL/GenBank/DDBJ databases">
        <title>Sphingomonas sp. HF-S3 16S ribosomal RNA gene Genome sequencing and assembly.</title>
        <authorList>
            <person name="Lee H."/>
        </authorList>
    </citation>
    <scope>NUCLEOTIDE SEQUENCE [LARGE SCALE GENOMIC DNA]</scope>
    <source>
        <strain evidence="2 3">HF-S3</strain>
    </source>
</reference>
<evidence type="ECO:0000259" key="1">
    <source>
        <dbReference type="Pfam" id="PF18735"/>
    </source>
</evidence>
<dbReference type="InterPro" id="IPR041519">
    <property type="entry name" value="HEPN_RiboL-PSP"/>
</dbReference>
<protein>
    <submittedName>
        <fullName evidence="2">HEPN domain-containing protein</fullName>
    </submittedName>
</protein>
<organism evidence="2 3">
    <name type="scientific">Sphingomonas rustica</name>
    <dbReference type="NCBI Taxonomy" id="3103142"/>
    <lineage>
        <taxon>Bacteria</taxon>
        <taxon>Pseudomonadati</taxon>
        <taxon>Pseudomonadota</taxon>
        <taxon>Alphaproteobacteria</taxon>
        <taxon>Sphingomonadales</taxon>
        <taxon>Sphingomonadaceae</taxon>
        <taxon>Sphingomonas</taxon>
    </lineage>
</organism>
<dbReference type="EMBL" id="JBDIZK010000008">
    <property type="protein sequence ID" value="MEN3748287.1"/>
    <property type="molecule type" value="Genomic_DNA"/>
</dbReference>
<feature type="domain" description="RiboL-PSP-HEPN" evidence="1">
    <location>
        <begin position="37"/>
        <end position="187"/>
    </location>
</feature>
<accession>A0ABV0BD24</accession>
<name>A0ABV0BD24_9SPHN</name>
<keyword evidence="3" id="KW-1185">Reference proteome</keyword>
<evidence type="ECO:0000313" key="3">
    <source>
        <dbReference type="Proteomes" id="UP001427805"/>
    </source>
</evidence>
<gene>
    <name evidence="2" type="ORF">TPR58_14015</name>
</gene>
<comment type="caution">
    <text evidence="2">The sequence shown here is derived from an EMBL/GenBank/DDBJ whole genome shotgun (WGS) entry which is preliminary data.</text>
</comment>
<dbReference type="Proteomes" id="UP001427805">
    <property type="component" value="Unassembled WGS sequence"/>
</dbReference>
<dbReference type="Pfam" id="PF18735">
    <property type="entry name" value="HEPN_RiboL-PSP"/>
    <property type="match status" value="1"/>
</dbReference>
<sequence length="196" mass="22248">MISLELLDGYLGQLSGLNQVVQQSHSRSIADPPDMLFYENQNIFVKSYLVSACSMLEAFIQDLATAYIDEIQERVNSANLPHNLMSWITDHEKAKMEFKAVHANKSRKDISDLISPNYWKTIKAFERVGIRLEGSGVDNFKDIIVMRVEKRNLIVHHNDDALDLSFSDISDTIIQFSNYIVCLFNAVCADPFRSAA</sequence>
<dbReference type="RefSeq" id="WP_346247308.1">
    <property type="nucleotide sequence ID" value="NZ_JBDIZK010000008.1"/>
</dbReference>